<evidence type="ECO:0000256" key="1">
    <source>
        <dbReference type="ARBA" id="ARBA00022722"/>
    </source>
</evidence>
<reference evidence="7" key="1">
    <citation type="submission" date="2022-08" db="EMBL/GenBank/DDBJ databases">
        <authorList>
            <person name="Zhang D."/>
        </authorList>
    </citation>
    <scope>NUCLEOTIDE SEQUENCE</scope>
    <source>
        <strain evidence="7">XJ19-11</strain>
    </source>
</reference>
<dbReference type="InterPro" id="IPR011335">
    <property type="entry name" value="Restrct_endonuc-II-like"/>
</dbReference>
<dbReference type="Gene3D" id="3.40.960.10">
    <property type="entry name" value="VSR Endonuclease"/>
    <property type="match status" value="1"/>
</dbReference>
<dbReference type="Pfam" id="PF03852">
    <property type="entry name" value="Vsr"/>
    <property type="match status" value="1"/>
</dbReference>
<comment type="caution">
    <text evidence="7">The sequence shown here is derived from an EMBL/GenBank/DDBJ whole genome shotgun (WGS) entry which is preliminary data.</text>
</comment>
<accession>A0A9X2T1P3</accession>
<comment type="similarity">
    <text evidence="6">Belongs to the Vsr family.</text>
</comment>
<keyword evidence="2 7" id="KW-0255">Endonuclease</keyword>
<dbReference type="CDD" id="cd00221">
    <property type="entry name" value="Vsr"/>
    <property type="match status" value="1"/>
</dbReference>
<dbReference type="AlphaFoldDB" id="A0A9X2T1P3"/>
<proteinExistence type="inferred from homology"/>
<organism evidence="7 8">
    <name type="scientific">Aquiflexum gelatinilyticum</name>
    <dbReference type="NCBI Taxonomy" id="2961943"/>
    <lineage>
        <taxon>Bacteria</taxon>
        <taxon>Pseudomonadati</taxon>
        <taxon>Bacteroidota</taxon>
        <taxon>Cytophagia</taxon>
        <taxon>Cytophagales</taxon>
        <taxon>Cyclobacteriaceae</taxon>
        <taxon>Aquiflexum</taxon>
    </lineage>
</organism>
<dbReference type="InterPro" id="IPR004603">
    <property type="entry name" value="DNA_mismatch_endonuc_vsr"/>
</dbReference>
<keyword evidence="1" id="KW-0540">Nuclease</keyword>
<keyword evidence="4" id="KW-0378">Hydrolase</keyword>
<evidence type="ECO:0000256" key="4">
    <source>
        <dbReference type="ARBA" id="ARBA00022801"/>
    </source>
</evidence>
<dbReference type="GO" id="GO:0006298">
    <property type="term" value="P:mismatch repair"/>
    <property type="evidence" value="ECO:0007669"/>
    <property type="project" value="InterPro"/>
</dbReference>
<dbReference type="NCBIfam" id="TIGR00632">
    <property type="entry name" value="vsr"/>
    <property type="match status" value="1"/>
</dbReference>
<protein>
    <submittedName>
        <fullName evidence="7">Very short patch repair endonuclease</fullName>
    </submittedName>
</protein>
<dbReference type="SUPFAM" id="SSF52980">
    <property type="entry name" value="Restriction endonuclease-like"/>
    <property type="match status" value="1"/>
</dbReference>
<dbReference type="RefSeq" id="WP_258424813.1">
    <property type="nucleotide sequence ID" value="NZ_JANSUY010000021.1"/>
</dbReference>
<dbReference type="GO" id="GO:0004519">
    <property type="term" value="F:endonuclease activity"/>
    <property type="evidence" value="ECO:0007669"/>
    <property type="project" value="UniProtKB-KW"/>
</dbReference>
<evidence type="ECO:0000256" key="3">
    <source>
        <dbReference type="ARBA" id="ARBA00022763"/>
    </source>
</evidence>
<evidence type="ECO:0000256" key="2">
    <source>
        <dbReference type="ARBA" id="ARBA00022759"/>
    </source>
</evidence>
<sequence length="161" mass="19262">MSKKSKPTIPKPYPLPKITVPVFCEENGFYTTKQRSYNMSQIKGKDTKPEKLLKKALWHAGLRYRSNKRNLPGKPDISLIKYRFVIFIDGAFWHGHDWENRKQTIKSNRDFWIPKIERNIQRDSEINHFYRSGGWTVLRFWDFEVEKELGRCVKRVMDILS</sequence>
<evidence type="ECO:0000313" key="8">
    <source>
        <dbReference type="Proteomes" id="UP001142175"/>
    </source>
</evidence>
<evidence type="ECO:0000256" key="6">
    <source>
        <dbReference type="ARBA" id="ARBA00029466"/>
    </source>
</evidence>
<keyword evidence="8" id="KW-1185">Reference proteome</keyword>
<evidence type="ECO:0000256" key="5">
    <source>
        <dbReference type="ARBA" id="ARBA00023204"/>
    </source>
</evidence>
<gene>
    <name evidence="7" type="ORF">NU887_18185</name>
</gene>
<dbReference type="GO" id="GO:0016787">
    <property type="term" value="F:hydrolase activity"/>
    <property type="evidence" value="ECO:0007669"/>
    <property type="project" value="UniProtKB-KW"/>
</dbReference>
<dbReference type="EMBL" id="JANSUY010000021">
    <property type="protein sequence ID" value="MCR9016968.1"/>
    <property type="molecule type" value="Genomic_DNA"/>
</dbReference>
<evidence type="ECO:0000313" key="7">
    <source>
        <dbReference type="EMBL" id="MCR9016968.1"/>
    </source>
</evidence>
<dbReference type="Proteomes" id="UP001142175">
    <property type="component" value="Unassembled WGS sequence"/>
</dbReference>
<name>A0A9X2T1P3_9BACT</name>
<keyword evidence="5" id="KW-0234">DNA repair</keyword>
<keyword evidence="3" id="KW-0227">DNA damage</keyword>